<name>A0ABM8QW93_9BACT</name>
<reference evidence="1 2" key="1">
    <citation type="submission" date="2021-02" db="EMBL/GenBank/DDBJ databases">
        <authorList>
            <person name="Han P."/>
        </authorList>
    </citation>
    <scope>NUCLEOTIDE SEQUENCE [LARGE SCALE GENOMIC DNA]</scope>
    <source>
        <strain evidence="1">Candidatus Nitrospira sp. ZN2</strain>
    </source>
</reference>
<organism evidence="1 2">
    <name type="scientific">Nitrospira defluvii</name>
    <dbReference type="NCBI Taxonomy" id="330214"/>
    <lineage>
        <taxon>Bacteria</taxon>
        <taxon>Pseudomonadati</taxon>
        <taxon>Nitrospirota</taxon>
        <taxon>Nitrospiria</taxon>
        <taxon>Nitrospirales</taxon>
        <taxon>Nitrospiraceae</taxon>
        <taxon>Nitrospira</taxon>
    </lineage>
</organism>
<evidence type="ECO:0000313" key="1">
    <source>
        <dbReference type="EMBL" id="CAE6719024.1"/>
    </source>
</evidence>
<sequence>MSTRPERDEYQANSPSFHDRLSMLKAAIPVAVPAAQALLTSIYHSTRRLHDELQRIDTAPLLPRSIVSRVRCFDCGATNMDSFHTSSQGGYNLCPSCFQHRLRTGRAKTAH</sequence>
<evidence type="ECO:0008006" key="3">
    <source>
        <dbReference type="Google" id="ProtNLM"/>
    </source>
</evidence>
<dbReference type="RefSeq" id="WP_213041315.1">
    <property type="nucleotide sequence ID" value="NZ_CAJNBJ010000001.1"/>
</dbReference>
<proteinExistence type="predicted"/>
<dbReference type="EMBL" id="CAJNBJ010000001">
    <property type="protein sequence ID" value="CAE6719024.1"/>
    <property type="molecule type" value="Genomic_DNA"/>
</dbReference>
<protein>
    <recommendedName>
        <fullName evidence="3">ZZ-type domain-containing protein</fullName>
    </recommendedName>
</protein>
<comment type="caution">
    <text evidence="1">The sequence shown here is derived from an EMBL/GenBank/DDBJ whole genome shotgun (WGS) entry which is preliminary data.</text>
</comment>
<accession>A0ABM8QW93</accession>
<dbReference type="Proteomes" id="UP000675880">
    <property type="component" value="Unassembled WGS sequence"/>
</dbReference>
<gene>
    <name evidence="1" type="ORF">NSPZN2_11605</name>
</gene>
<keyword evidence="2" id="KW-1185">Reference proteome</keyword>
<evidence type="ECO:0000313" key="2">
    <source>
        <dbReference type="Proteomes" id="UP000675880"/>
    </source>
</evidence>